<dbReference type="OrthoDB" id="7874235at2"/>
<name>A0A291GET7_9RHOB</name>
<dbReference type="RefSeq" id="WP_096806656.1">
    <property type="nucleotide sequence ID" value="NZ_CP022196.1"/>
</dbReference>
<dbReference type="STRING" id="1758178.GCA_001550095_01201"/>
<dbReference type="EMBL" id="CP022196">
    <property type="protein sequence ID" value="ATG49063.1"/>
    <property type="molecule type" value="Genomic_DNA"/>
</dbReference>
<dbReference type="Proteomes" id="UP000217935">
    <property type="component" value="Chromosome"/>
</dbReference>
<dbReference type="AlphaFoldDB" id="A0A291GET7"/>
<sequence>MTRHITDTSHRAPGSGRLVHFLALDRGAARSRMWDKMDRDRKEAKTASRVKQFLRIDRGRTA</sequence>
<feature type="region of interest" description="Disordered" evidence="1">
    <location>
        <begin position="36"/>
        <end position="62"/>
    </location>
</feature>
<organism evidence="2 3">
    <name type="scientific">Celeribacter ethanolicus</name>
    <dbReference type="NCBI Taxonomy" id="1758178"/>
    <lineage>
        <taxon>Bacteria</taxon>
        <taxon>Pseudomonadati</taxon>
        <taxon>Pseudomonadota</taxon>
        <taxon>Alphaproteobacteria</taxon>
        <taxon>Rhodobacterales</taxon>
        <taxon>Roseobacteraceae</taxon>
        <taxon>Celeribacter</taxon>
    </lineage>
</organism>
<proteinExistence type="predicted"/>
<keyword evidence="3" id="KW-1185">Reference proteome</keyword>
<accession>A0A291GET7</accession>
<gene>
    <name evidence="2" type="ORF">CEW89_16710</name>
</gene>
<evidence type="ECO:0000256" key="1">
    <source>
        <dbReference type="SAM" id="MobiDB-lite"/>
    </source>
</evidence>
<evidence type="ECO:0000313" key="3">
    <source>
        <dbReference type="Proteomes" id="UP000217935"/>
    </source>
</evidence>
<reference evidence="2 3" key="1">
    <citation type="submission" date="2017-06" db="EMBL/GenBank/DDBJ databases">
        <title>Celeribacter sp. TSPH2 complete genome sequence.</title>
        <authorList>
            <person name="Woo J.-H."/>
            <person name="Kim H.-S."/>
        </authorList>
    </citation>
    <scope>NUCLEOTIDE SEQUENCE [LARGE SCALE GENOMIC DNA]</scope>
    <source>
        <strain evidence="2 3">TSPH2</strain>
    </source>
</reference>
<evidence type="ECO:0000313" key="2">
    <source>
        <dbReference type="EMBL" id="ATG49063.1"/>
    </source>
</evidence>
<feature type="compositionally biased region" description="Basic and acidic residues" evidence="1">
    <location>
        <begin position="36"/>
        <end position="46"/>
    </location>
</feature>
<dbReference type="KEGG" id="ceh:CEW89_16710"/>
<protein>
    <submittedName>
        <fullName evidence="2">Uncharacterized protein</fullName>
    </submittedName>
</protein>